<evidence type="ECO:0000313" key="6">
    <source>
        <dbReference type="EMBL" id="ESO90482.1"/>
    </source>
</evidence>
<keyword evidence="1" id="KW-0479">Metal-binding</keyword>
<proteinExistence type="inferred from homology"/>
<dbReference type="FunFam" id="3.60.40.10:FF:000156">
    <property type="entry name" value="Integrin-linked kinase-associated serine/threonine phosphatase 2C"/>
    <property type="match status" value="1"/>
</dbReference>
<evidence type="ECO:0000256" key="1">
    <source>
        <dbReference type="ARBA" id="ARBA00022723"/>
    </source>
</evidence>
<dbReference type="InterPro" id="IPR015655">
    <property type="entry name" value="PP2C"/>
</dbReference>
<dbReference type="InterPro" id="IPR000222">
    <property type="entry name" value="PP2C_BS"/>
</dbReference>
<organism evidence="6 7">
    <name type="scientific">Lottia gigantea</name>
    <name type="common">Giant owl limpet</name>
    <dbReference type="NCBI Taxonomy" id="225164"/>
    <lineage>
        <taxon>Eukaryota</taxon>
        <taxon>Metazoa</taxon>
        <taxon>Spiralia</taxon>
        <taxon>Lophotrochozoa</taxon>
        <taxon>Mollusca</taxon>
        <taxon>Gastropoda</taxon>
        <taxon>Patellogastropoda</taxon>
        <taxon>Lottioidea</taxon>
        <taxon>Lottiidae</taxon>
        <taxon>Lottia</taxon>
    </lineage>
</organism>
<name>V4A1F4_LOTGI</name>
<dbReference type="OMA" id="NFSCFCL"/>
<dbReference type="CDD" id="cd00143">
    <property type="entry name" value="PP2Cc"/>
    <property type="match status" value="1"/>
</dbReference>
<dbReference type="KEGG" id="lgi:LOTGIDRAFT_123243"/>
<accession>V4A1F4</accession>
<dbReference type="PANTHER" id="PTHR13832:SF699">
    <property type="entry name" value="INTEGRIN-LINKED KINASE-ASSOCIATED SERINE_THREONINE PHOSPHATASE 2C"/>
    <property type="match status" value="1"/>
</dbReference>
<protein>
    <recommendedName>
        <fullName evidence="5">PPM-type phosphatase domain-containing protein</fullName>
    </recommendedName>
</protein>
<dbReference type="InterPro" id="IPR036457">
    <property type="entry name" value="PPM-type-like_dom_sf"/>
</dbReference>
<dbReference type="AlphaFoldDB" id="V4A1F4"/>
<dbReference type="InterPro" id="IPR001932">
    <property type="entry name" value="PPM-type_phosphatase-like_dom"/>
</dbReference>
<dbReference type="EMBL" id="KB202408">
    <property type="protein sequence ID" value="ESO90482.1"/>
    <property type="molecule type" value="Genomic_DNA"/>
</dbReference>
<dbReference type="PROSITE" id="PS51746">
    <property type="entry name" value="PPM_2"/>
    <property type="match status" value="1"/>
</dbReference>
<dbReference type="RefSeq" id="XP_009058804.1">
    <property type="nucleotide sequence ID" value="XM_009060556.1"/>
</dbReference>
<dbReference type="SUPFAM" id="SSF81606">
    <property type="entry name" value="PP2C-like"/>
    <property type="match status" value="1"/>
</dbReference>
<dbReference type="OrthoDB" id="10264738at2759"/>
<keyword evidence="3 4" id="KW-0904">Protein phosphatase</keyword>
<dbReference type="HOGENOM" id="CLU_013173_1_6_1"/>
<dbReference type="Proteomes" id="UP000030746">
    <property type="component" value="Unassembled WGS sequence"/>
</dbReference>
<gene>
    <name evidence="6" type="ORF">LOTGIDRAFT_123243</name>
</gene>
<dbReference type="STRING" id="225164.V4A1F4"/>
<dbReference type="SMART" id="SM00332">
    <property type="entry name" value="PP2Cc"/>
    <property type="match status" value="1"/>
</dbReference>
<reference evidence="6 7" key="1">
    <citation type="journal article" date="2013" name="Nature">
        <title>Insights into bilaterian evolution from three spiralian genomes.</title>
        <authorList>
            <person name="Simakov O."/>
            <person name="Marletaz F."/>
            <person name="Cho S.J."/>
            <person name="Edsinger-Gonzales E."/>
            <person name="Havlak P."/>
            <person name="Hellsten U."/>
            <person name="Kuo D.H."/>
            <person name="Larsson T."/>
            <person name="Lv J."/>
            <person name="Arendt D."/>
            <person name="Savage R."/>
            <person name="Osoegawa K."/>
            <person name="de Jong P."/>
            <person name="Grimwood J."/>
            <person name="Chapman J.A."/>
            <person name="Shapiro H."/>
            <person name="Aerts A."/>
            <person name="Otillar R.P."/>
            <person name="Terry A.Y."/>
            <person name="Boore J.L."/>
            <person name="Grigoriev I.V."/>
            <person name="Lindberg D.R."/>
            <person name="Seaver E.C."/>
            <person name="Weisblat D.A."/>
            <person name="Putnam N.H."/>
            <person name="Rokhsar D.S."/>
        </authorList>
    </citation>
    <scope>NUCLEOTIDE SEQUENCE [LARGE SCALE GENOMIC DNA]</scope>
</reference>
<evidence type="ECO:0000259" key="5">
    <source>
        <dbReference type="PROSITE" id="PS51746"/>
    </source>
</evidence>
<feature type="non-terminal residue" evidence="6">
    <location>
        <position position="1"/>
    </location>
</feature>
<dbReference type="GO" id="GO:0046872">
    <property type="term" value="F:metal ion binding"/>
    <property type="evidence" value="ECO:0007669"/>
    <property type="project" value="UniProtKB-KW"/>
</dbReference>
<evidence type="ECO:0000256" key="3">
    <source>
        <dbReference type="ARBA" id="ARBA00022912"/>
    </source>
</evidence>
<feature type="domain" description="PPM-type phosphatase" evidence="5">
    <location>
        <begin position="3"/>
        <end position="289"/>
    </location>
</feature>
<dbReference type="GO" id="GO:0004722">
    <property type="term" value="F:protein serine/threonine phosphatase activity"/>
    <property type="evidence" value="ECO:0007669"/>
    <property type="project" value="InterPro"/>
</dbReference>
<dbReference type="PANTHER" id="PTHR13832">
    <property type="entry name" value="PROTEIN PHOSPHATASE 2C"/>
    <property type="match status" value="1"/>
</dbReference>
<evidence type="ECO:0000256" key="2">
    <source>
        <dbReference type="ARBA" id="ARBA00022801"/>
    </source>
</evidence>
<evidence type="ECO:0000313" key="7">
    <source>
        <dbReference type="Proteomes" id="UP000030746"/>
    </source>
</evidence>
<evidence type="ECO:0000256" key="4">
    <source>
        <dbReference type="RuleBase" id="RU003465"/>
    </source>
</evidence>
<comment type="similarity">
    <text evidence="4">Belongs to the PP2C family.</text>
</comment>
<keyword evidence="2 4" id="KW-0378">Hydrolase</keyword>
<keyword evidence="7" id="KW-1185">Reference proteome</keyword>
<sequence length="293" mass="32819">YKLKGFVAAQKGEREEMQDAHNILDNYTSQFTQLHPSVSRLGLYCVYDGHGGLRASRFASQKLPLLLQHSFPTGTVTVVEKEIKKCFIEAFKKVDEEFLQMAIGGKNKPSWKDGSTAVCVLVINDTLYIANLGDSKAVLCRYNKTTSKYTAVALTTDHSPSLYQERIRIQKAGGTVRDGRVMGVLEVSRSLGDGPYKRHGVTCLPDIKRCQLTDEDRYLMVACDGLWKSFSMEESIKFVNKILDVIYISIFLQNKEEEESKYETACNKLASEAVLRLSGDNVTVLITSISKFS</sequence>
<dbReference type="PROSITE" id="PS01032">
    <property type="entry name" value="PPM_1"/>
    <property type="match status" value="1"/>
</dbReference>
<dbReference type="CTD" id="20232215"/>
<dbReference type="GeneID" id="20232215"/>
<dbReference type="Gene3D" id="3.60.40.10">
    <property type="entry name" value="PPM-type phosphatase domain"/>
    <property type="match status" value="1"/>
</dbReference>
<dbReference type="Pfam" id="PF00481">
    <property type="entry name" value="PP2C"/>
    <property type="match status" value="1"/>
</dbReference>